<name>A0AAD3MJY5_LATJO</name>
<sequence>MAYRLIIPPTAEGQDSFVIEAYTGIIKSAMMFRNMRRSYFKFEVIATDDYGKGLSNSAEVVSFKHIALLVHLTDTTAGVSHPLSKATDQDTGNYSAMAYRLIIPPTAEGQDSFVIEAYTGIIKSAMMFRNMRRSYFKFEVIATDDYGKGLSNSAEVV</sequence>
<dbReference type="PANTHER" id="PTHR24025:SF31">
    <property type="entry name" value="NEURAL-CADHERIN"/>
    <property type="match status" value="1"/>
</dbReference>
<dbReference type="InterPro" id="IPR050971">
    <property type="entry name" value="Cadherin-domain_protein"/>
</dbReference>
<dbReference type="EMBL" id="BRZM01004162">
    <property type="protein sequence ID" value="GLD55144.1"/>
    <property type="molecule type" value="Genomic_DNA"/>
</dbReference>
<dbReference type="GO" id="GO:0016020">
    <property type="term" value="C:membrane"/>
    <property type="evidence" value="ECO:0007669"/>
    <property type="project" value="UniProtKB-SubCell"/>
</dbReference>
<accession>A0AAD3MJY5</accession>
<dbReference type="AlphaFoldDB" id="A0AAD3MJY5"/>
<gene>
    <name evidence="10" type="ORF">AKAME5_002850400</name>
    <name evidence="11" type="ORF">AKAME5_002850500</name>
</gene>
<dbReference type="GO" id="GO:0005509">
    <property type="term" value="F:calcium ion binding"/>
    <property type="evidence" value="ECO:0007669"/>
    <property type="project" value="UniProtKB-UniRule"/>
</dbReference>
<feature type="domain" description="Cadherin" evidence="9">
    <location>
        <begin position="86"/>
        <end position="156"/>
    </location>
</feature>
<keyword evidence="5" id="KW-0130">Cell adhesion</keyword>
<evidence type="ECO:0000259" key="9">
    <source>
        <dbReference type="PROSITE" id="PS50268"/>
    </source>
</evidence>
<evidence type="ECO:0000313" key="12">
    <source>
        <dbReference type="Proteomes" id="UP001279410"/>
    </source>
</evidence>
<evidence type="ECO:0000256" key="7">
    <source>
        <dbReference type="ARBA" id="ARBA00023136"/>
    </source>
</evidence>
<evidence type="ECO:0000313" key="10">
    <source>
        <dbReference type="EMBL" id="GLD55136.1"/>
    </source>
</evidence>
<evidence type="ECO:0000256" key="1">
    <source>
        <dbReference type="ARBA" id="ARBA00004370"/>
    </source>
</evidence>
<dbReference type="InterPro" id="IPR002126">
    <property type="entry name" value="Cadherin-like_dom"/>
</dbReference>
<comment type="subcellular location">
    <subcellularLocation>
        <location evidence="1">Membrane</location>
    </subcellularLocation>
</comment>
<feature type="non-terminal residue" evidence="10">
    <location>
        <position position="1"/>
    </location>
</feature>
<dbReference type="GO" id="GO:0005911">
    <property type="term" value="C:cell-cell junction"/>
    <property type="evidence" value="ECO:0007669"/>
    <property type="project" value="TreeGrafter"/>
</dbReference>
<protein>
    <submittedName>
        <fullName evidence="10">Protocadherin-15-like protein</fullName>
    </submittedName>
</protein>
<dbReference type="InterPro" id="IPR015919">
    <property type="entry name" value="Cadherin-like_sf"/>
</dbReference>
<comment type="caution">
    <text evidence="10">The sequence shown here is derived from an EMBL/GenBank/DDBJ whole genome shotgun (WGS) entry which is preliminary data.</text>
</comment>
<keyword evidence="4 8" id="KW-0106">Calcium</keyword>
<dbReference type="Gene3D" id="2.60.40.60">
    <property type="entry name" value="Cadherins"/>
    <property type="match status" value="1"/>
</dbReference>
<dbReference type="EMBL" id="BRZM01004161">
    <property type="protein sequence ID" value="GLD55136.1"/>
    <property type="molecule type" value="Genomic_DNA"/>
</dbReference>
<reference evidence="10" key="1">
    <citation type="submission" date="2022-08" db="EMBL/GenBank/DDBJ databases">
        <title>Genome sequencing of akame (Lates japonicus).</title>
        <authorList>
            <person name="Hashiguchi Y."/>
            <person name="Takahashi H."/>
        </authorList>
    </citation>
    <scope>NUCLEOTIDE SEQUENCE</scope>
    <source>
        <strain evidence="10">Kochi</strain>
    </source>
</reference>
<keyword evidence="3" id="KW-0677">Repeat</keyword>
<dbReference type="GO" id="GO:0007156">
    <property type="term" value="P:homophilic cell adhesion via plasma membrane adhesion molecules"/>
    <property type="evidence" value="ECO:0007669"/>
    <property type="project" value="InterPro"/>
</dbReference>
<evidence type="ECO:0000256" key="5">
    <source>
        <dbReference type="ARBA" id="ARBA00022889"/>
    </source>
</evidence>
<dbReference type="PROSITE" id="PS50268">
    <property type="entry name" value="CADHERIN_2"/>
    <property type="match status" value="1"/>
</dbReference>
<keyword evidence="12" id="KW-1185">Reference proteome</keyword>
<evidence type="ECO:0000256" key="3">
    <source>
        <dbReference type="ARBA" id="ARBA00022737"/>
    </source>
</evidence>
<evidence type="ECO:0000256" key="2">
    <source>
        <dbReference type="ARBA" id="ARBA00022692"/>
    </source>
</evidence>
<evidence type="ECO:0000256" key="4">
    <source>
        <dbReference type="ARBA" id="ARBA00022837"/>
    </source>
</evidence>
<dbReference type="PANTHER" id="PTHR24025">
    <property type="entry name" value="DESMOGLEIN FAMILY MEMBER"/>
    <property type="match status" value="1"/>
</dbReference>
<evidence type="ECO:0000313" key="11">
    <source>
        <dbReference type="EMBL" id="GLD55144.1"/>
    </source>
</evidence>
<organism evidence="10 12">
    <name type="scientific">Lates japonicus</name>
    <name type="common">Japanese lates</name>
    <dbReference type="NCBI Taxonomy" id="270547"/>
    <lineage>
        <taxon>Eukaryota</taxon>
        <taxon>Metazoa</taxon>
        <taxon>Chordata</taxon>
        <taxon>Craniata</taxon>
        <taxon>Vertebrata</taxon>
        <taxon>Euteleostomi</taxon>
        <taxon>Actinopterygii</taxon>
        <taxon>Neopterygii</taxon>
        <taxon>Teleostei</taxon>
        <taxon>Neoteleostei</taxon>
        <taxon>Acanthomorphata</taxon>
        <taxon>Carangaria</taxon>
        <taxon>Carangaria incertae sedis</taxon>
        <taxon>Centropomidae</taxon>
        <taxon>Lates</taxon>
    </lineage>
</organism>
<keyword evidence="6" id="KW-1133">Transmembrane helix</keyword>
<dbReference type="SUPFAM" id="SSF49313">
    <property type="entry name" value="Cadherin-like"/>
    <property type="match status" value="1"/>
</dbReference>
<dbReference type="CDD" id="cd11304">
    <property type="entry name" value="Cadherin_repeat"/>
    <property type="match status" value="1"/>
</dbReference>
<evidence type="ECO:0000256" key="6">
    <source>
        <dbReference type="ARBA" id="ARBA00022989"/>
    </source>
</evidence>
<keyword evidence="7" id="KW-0472">Membrane</keyword>
<dbReference type="Proteomes" id="UP001279410">
    <property type="component" value="Unassembled WGS sequence"/>
</dbReference>
<keyword evidence="2" id="KW-0812">Transmembrane</keyword>
<evidence type="ECO:0000256" key="8">
    <source>
        <dbReference type="PROSITE-ProRule" id="PRU00043"/>
    </source>
</evidence>
<proteinExistence type="predicted"/>